<dbReference type="EMBL" id="LCUJ01000001">
    <property type="protein sequence ID" value="OCM00061.1"/>
    <property type="molecule type" value="Genomic_DNA"/>
</dbReference>
<keyword evidence="1" id="KW-0472">Membrane</keyword>
<dbReference type="Proteomes" id="UP000093281">
    <property type="component" value="Unassembled WGS sequence"/>
</dbReference>
<feature type="transmembrane region" description="Helical" evidence="1">
    <location>
        <begin position="69"/>
        <end position="90"/>
    </location>
</feature>
<evidence type="ECO:0000313" key="3">
    <source>
        <dbReference type="Proteomes" id="UP000093281"/>
    </source>
</evidence>
<reference evidence="3" key="1">
    <citation type="submission" date="2015-05" db="EMBL/GenBank/DDBJ databases">
        <authorList>
            <person name="Rovetto F."/>
            <person name="Cocolin L."/>
            <person name="Illeghems K."/>
            <person name="Van Nieuwerburgh F."/>
            <person name="Houf K."/>
        </authorList>
    </citation>
    <scope>NUCLEOTIDE SEQUENCE [LARGE SCALE GENOMIC DNA]</scope>
    <source>
        <strain evidence="3">DU22</strain>
    </source>
</reference>
<organism evidence="2 3">
    <name type="scientific">Aliarcobacter thereius</name>
    <dbReference type="NCBI Taxonomy" id="544718"/>
    <lineage>
        <taxon>Bacteria</taxon>
        <taxon>Pseudomonadati</taxon>
        <taxon>Campylobacterota</taxon>
        <taxon>Epsilonproteobacteria</taxon>
        <taxon>Campylobacterales</taxon>
        <taxon>Arcobacteraceae</taxon>
        <taxon>Aliarcobacter</taxon>
    </lineage>
</organism>
<sequence>MINIIYFSKILFVMSIIVFGIKFLYNLYGNYLFYFLGILQIIYHIYIIFIKGINKEDFIKENIYNMKPIGASSFVWLIFIILVLIGLYIFDK</sequence>
<protein>
    <submittedName>
        <fullName evidence="2">Uncharacterized protein</fullName>
    </submittedName>
</protein>
<dbReference type="AlphaFoldDB" id="A0A1C0B902"/>
<feature type="transmembrane region" description="Helical" evidence="1">
    <location>
        <begin position="31"/>
        <end position="49"/>
    </location>
</feature>
<gene>
    <name evidence="2" type="ORF">AAX29_00051</name>
</gene>
<evidence type="ECO:0000313" key="2">
    <source>
        <dbReference type="EMBL" id="OCM00061.1"/>
    </source>
</evidence>
<feature type="transmembrane region" description="Helical" evidence="1">
    <location>
        <begin position="7"/>
        <end position="25"/>
    </location>
</feature>
<keyword evidence="1" id="KW-1133">Transmembrane helix</keyword>
<name>A0A1C0B902_9BACT</name>
<proteinExistence type="predicted"/>
<comment type="caution">
    <text evidence="2">The sequence shown here is derived from an EMBL/GenBank/DDBJ whole genome shotgun (WGS) entry which is preliminary data.</text>
</comment>
<evidence type="ECO:0000256" key="1">
    <source>
        <dbReference type="SAM" id="Phobius"/>
    </source>
</evidence>
<keyword evidence="1" id="KW-0812">Transmembrane</keyword>
<accession>A0A1C0B902</accession>